<dbReference type="GO" id="GO:0008233">
    <property type="term" value="F:peptidase activity"/>
    <property type="evidence" value="ECO:0007669"/>
    <property type="project" value="UniProtKB-KW"/>
</dbReference>
<keyword evidence="4" id="KW-1185">Reference proteome</keyword>
<name>A0ABW2ZGV3_9SPHI</name>
<dbReference type="PROSITE" id="PS51903">
    <property type="entry name" value="CLP_R"/>
    <property type="match status" value="1"/>
</dbReference>
<dbReference type="EMBL" id="JBHTIA010000007">
    <property type="protein sequence ID" value="MFD0765364.1"/>
    <property type="molecule type" value="Genomic_DNA"/>
</dbReference>
<proteinExistence type="predicted"/>
<reference evidence="4" key="1">
    <citation type="journal article" date="2019" name="Int. J. Syst. Evol. Microbiol.">
        <title>The Global Catalogue of Microorganisms (GCM) 10K type strain sequencing project: providing services to taxonomists for standard genome sequencing and annotation.</title>
        <authorList>
            <consortium name="The Broad Institute Genomics Platform"/>
            <consortium name="The Broad Institute Genome Sequencing Center for Infectious Disease"/>
            <person name="Wu L."/>
            <person name="Ma J."/>
        </authorList>
    </citation>
    <scope>NUCLEOTIDE SEQUENCE [LARGE SCALE GENOMIC DNA]</scope>
    <source>
        <strain evidence="4">CCUG 60742</strain>
    </source>
</reference>
<keyword evidence="3" id="KW-0378">Hydrolase</keyword>
<evidence type="ECO:0000313" key="4">
    <source>
        <dbReference type="Proteomes" id="UP001597073"/>
    </source>
</evidence>
<dbReference type="Pfam" id="PF02861">
    <property type="entry name" value="Clp_N"/>
    <property type="match status" value="1"/>
</dbReference>
<organism evidence="3 4">
    <name type="scientific">Mucilaginibacter lutimaris</name>
    <dbReference type="NCBI Taxonomy" id="931629"/>
    <lineage>
        <taxon>Bacteria</taxon>
        <taxon>Pseudomonadati</taxon>
        <taxon>Bacteroidota</taxon>
        <taxon>Sphingobacteriia</taxon>
        <taxon>Sphingobacteriales</taxon>
        <taxon>Sphingobacteriaceae</taxon>
        <taxon>Mucilaginibacter</taxon>
    </lineage>
</organism>
<dbReference type="Proteomes" id="UP001597073">
    <property type="component" value="Unassembled WGS sequence"/>
</dbReference>
<dbReference type="Gene3D" id="1.10.1780.10">
    <property type="entry name" value="Clp, N-terminal domain"/>
    <property type="match status" value="1"/>
</dbReference>
<comment type="caution">
    <text evidence="3">The sequence shown here is derived from an EMBL/GenBank/DDBJ whole genome shotgun (WGS) entry which is preliminary data.</text>
</comment>
<dbReference type="InterPro" id="IPR004176">
    <property type="entry name" value="Clp_R_N"/>
</dbReference>
<evidence type="ECO:0000313" key="3">
    <source>
        <dbReference type="EMBL" id="MFD0765364.1"/>
    </source>
</evidence>
<dbReference type="GO" id="GO:0006508">
    <property type="term" value="P:proteolysis"/>
    <property type="evidence" value="ECO:0007669"/>
    <property type="project" value="UniProtKB-KW"/>
</dbReference>
<dbReference type="RefSeq" id="WP_377142431.1">
    <property type="nucleotide sequence ID" value="NZ_JBHTIA010000007.1"/>
</dbReference>
<protein>
    <submittedName>
        <fullName evidence="3">Clp protease N-terminal domain-containing protein</fullName>
    </submittedName>
</protein>
<keyword evidence="3" id="KW-0645">Protease</keyword>
<accession>A0ABW2ZGV3</accession>
<keyword evidence="1" id="KW-0677">Repeat</keyword>
<evidence type="ECO:0000256" key="1">
    <source>
        <dbReference type="PROSITE-ProRule" id="PRU01251"/>
    </source>
</evidence>
<gene>
    <name evidence="3" type="ORF">ACFQZI_10915</name>
</gene>
<sequence length="231" mass="26385">MEAKFTPTVKDIIQYSREEALRIGNDYIGVEHLLLGILRDDNVKNSALQVLRFSNINLKELKNKISKKLIELNYNEKTTLSVPLTKQAEKVLKLTYLEAKINSSSSITSVHLLLSILRDEDNFAAETLINYELTYSTLQTLLNQNEYFSNLQIEEGTDFDVKSKETYKVNNVYVNECLDTAPVSLIFDTSEFSHVEIKEMISLLSDLYSNISGDYLKISGMNQFDKTLFLA</sequence>
<evidence type="ECO:0000259" key="2">
    <source>
        <dbReference type="PROSITE" id="PS51903"/>
    </source>
</evidence>
<feature type="domain" description="Clp R" evidence="2">
    <location>
        <begin position="1"/>
        <end position="149"/>
    </location>
</feature>
<dbReference type="SUPFAM" id="SSF81923">
    <property type="entry name" value="Double Clp-N motif"/>
    <property type="match status" value="1"/>
</dbReference>
<dbReference type="InterPro" id="IPR036628">
    <property type="entry name" value="Clp_N_dom_sf"/>
</dbReference>